<dbReference type="SUPFAM" id="SSF51679">
    <property type="entry name" value="Bacterial luciferase-like"/>
    <property type="match status" value="1"/>
</dbReference>
<keyword evidence="4" id="KW-1185">Reference proteome</keyword>
<dbReference type="PANTHER" id="PTHR43244:SF1">
    <property type="entry name" value="5,10-METHYLENETETRAHYDROMETHANOPTERIN REDUCTASE"/>
    <property type="match status" value="1"/>
</dbReference>
<dbReference type="InterPro" id="IPR050564">
    <property type="entry name" value="F420-G6PD/mer"/>
</dbReference>
<dbReference type="InterPro" id="IPR036661">
    <property type="entry name" value="Luciferase-like_sf"/>
</dbReference>
<name>A0A8J3TS80_9ACTN</name>
<dbReference type="InterPro" id="IPR022526">
    <property type="entry name" value="F420_Rv3093c"/>
</dbReference>
<evidence type="ECO:0000256" key="1">
    <source>
        <dbReference type="ARBA" id="ARBA00023002"/>
    </source>
</evidence>
<proteinExistence type="predicted"/>
<reference evidence="3 4" key="1">
    <citation type="submission" date="2021-01" db="EMBL/GenBank/DDBJ databases">
        <title>Whole genome shotgun sequence of Planotetraspora mira NBRC 15435.</title>
        <authorList>
            <person name="Komaki H."/>
            <person name="Tamura T."/>
        </authorList>
    </citation>
    <scope>NUCLEOTIDE SEQUENCE [LARGE SCALE GENOMIC DNA]</scope>
    <source>
        <strain evidence="3 4">NBRC 15435</strain>
    </source>
</reference>
<gene>
    <name evidence="3" type="ORF">Pmi06nite_38290</name>
</gene>
<dbReference type="GO" id="GO:0016705">
    <property type="term" value="F:oxidoreductase activity, acting on paired donors, with incorporation or reduction of molecular oxygen"/>
    <property type="evidence" value="ECO:0007669"/>
    <property type="project" value="InterPro"/>
</dbReference>
<dbReference type="RefSeq" id="WP_203954352.1">
    <property type="nucleotide sequence ID" value="NZ_BOOO01000019.1"/>
</dbReference>
<feature type="domain" description="Luciferase-like" evidence="2">
    <location>
        <begin position="17"/>
        <end position="300"/>
    </location>
</feature>
<protein>
    <submittedName>
        <fullName evidence="3">LLM class F420-dependent oxidoreductase</fullName>
    </submittedName>
</protein>
<organism evidence="3 4">
    <name type="scientific">Planotetraspora mira</name>
    <dbReference type="NCBI Taxonomy" id="58121"/>
    <lineage>
        <taxon>Bacteria</taxon>
        <taxon>Bacillati</taxon>
        <taxon>Actinomycetota</taxon>
        <taxon>Actinomycetes</taxon>
        <taxon>Streptosporangiales</taxon>
        <taxon>Streptosporangiaceae</taxon>
        <taxon>Planotetraspora</taxon>
    </lineage>
</organism>
<dbReference type="Proteomes" id="UP000650628">
    <property type="component" value="Unassembled WGS sequence"/>
</dbReference>
<dbReference type="NCBIfam" id="TIGR03841">
    <property type="entry name" value="F420_Rv3093c"/>
    <property type="match status" value="1"/>
</dbReference>
<dbReference type="PANTHER" id="PTHR43244">
    <property type="match status" value="1"/>
</dbReference>
<dbReference type="AlphaFoldDB" id="A0A8J3TS80"/>
<dbReference type="EMBL" id="BOOO01000019">
    <property type="protein sequence ID" value="GII30387.1"/>
    <property type="molecule type" value="Genomic_DNA"/>
</dbReference>
<dbReference type="InterPro" id="IPR011251">
    <property type="entry name" value="Luciferase-like_dom"/>
</dbReference>
<evidence type="ECO:0000313" key="3">
    <source>
        <dbReference type="EMBL" id="GII30387.1"/>
    </source>
</evidence>
<accession>A0A8J3TS80</accession>
<keyword evidence="1" id="KW-0560">Oxidoreductase</keyword>
<evidence type="ECO:0000313" key="4">
    <source>
        <dbReference type="Proteomes" id="UP000650628"/>
    </source>
</evidence>
<dbReference type="Gene3D" id="3.20.20.30">
    <property type="entry name" value="Luciferase-like domain"/>
    <property type="match status" value="1"/>
</dbReference>
<evidence type="ECO:0000259" key="2">
    <source>
        <dbReference type="Pfam" id="PF00296"/>
    </source>
</evidence>
<dbReference type="CDD" id="cd01097">
    <property type="entry name" value="Tetrahydromethanopterin_reductase"/>
    <property type="match status" value="1"/>
</dbReference>
<sequence length="325" mass="34509">MTIPDLSVSLGYWQDRPPEEALLTAETADRLGYGELWIGEMATYDAFALATRVAGVTGEIALTLGPLPVSVRDPMTIARGAASVAGLTGRRVGVAIGTSSDVVVAGWHGRDRRRAGTALRESAVALRQLLDGNKTTFEGEVVRTRGYHLRLPAPESELTIAAFGPAAVRTAALHADRMVLNLITPRSAAVLVERMRDEARKADRAVPRVAAWVTAAVDPSEAALEQIRRAVVGYLAAPGYGEMFGEAGFEDLVRFARTRPHPRDLLAEIPEELVAAVGLVGDGDAVRSRLEEYAAAGVDEVALVPVSVPDDPCGGRTMAALRALT</sequence>
<dbReference type="Pfam" id="PF00296">
    <property type="entry name" value="Bac_luciferase"/>
    <property type="match status" value="1"/>
</dbReference>
<comment type="caution">
    <text evidence="3">The sequence shown here is derived from an EMBL/GenBank/DDBJ whole genome shotgun (WGS) entry which is preliminary data.</text>
</comment>